<gene>
    <name evidence="1" type="ORF">SAMN05216243_2592</name>
</gene>
<dbReference type="Gene3D" id="3.30.1330.30">
    <property type="match status" value="1"/>
</dbReference>
<keyword evidence="2" id="KW-1185">Reference proteome</keyword>
<dbReference type="EMBL" id="FNFL01000004">
    <property type="protein sequence ID" value="SDK28087.1"/>
    <property type="molecule type" value="Genomic_DNA"/>
</dbReference>
<evidence type="ECO:0000313" key="1">
    <source>
        <dbReference type="EMBL" id="SDK28087.1"/>
    </source>
</evidence>
<dbReference type="AlphaFoldDB" id="A0A1G9AL94"/>
<dbReference type="Proteomes" id="UP000198694">
    <property type="component" value="Unassembled WGS sequence"/>
</dbReference>
<sequence length="153" mass="17491">MSKRKLDDYIEEGIYGAKQTNPAERKHYLGTLRERVIIALKKSQVMQQQGLAELEAEMKNHSEAKLLFNGNISSRFLKKYKKLSAKYRIQYTSVTNKEAETDIGAILTSNDAIEREAIFIESNNEEKTVDESEEKTKGFKHAIKKIFGLTSSK</sequence>
<dbReference type="STRING" id="407036.SAMN05216243_2592"/>
<protein>
    <submittedName>
        <fullName evidence="1">Uncharacterized protein YueI</fullName>
    </submittedName>
</protein>
<accession>A0A1G9AL94</accession>
<dbReference type="InterPro" id="IPR012543">
    <property type="entry name" value="DUF1694"/>
</dbReference>
<evidence type="ECO:0000313" key="2">
    <source>
        <dbReference type="Proteomes" id="UP000198694"/>
    </source>
</evidence>
<name>A0A1G9AL94_9BACI</name>
<reference evidence="1 2" key="1">
    <citation type="submission" date="2016-10" db="EMBL/GenBank/DDBJ databases">
        <authorList>
            <person name="de Groot N.N."/>
        </authorList>
    </citation>
    <scope>NUCLEOTIDE SEQUENCE [LARGE SCALE GENOMIC DNA]</scope>
    <source>
        <strain evidence="1 2">CGMCC 1.6502</strain>
    </source>
</reference>
<dbReference type="InterPro" id="IPR029064">
    <property type="entry name" value="Ribosomal_eL30-like_sf"/>
</dbReference>
<dbReference type="RefSeq" id="WP_093214916.1">
    <property type="nucleotide sequence ID" value="NZ_FNFL01000004.1"/>
</dbReference>
<organism evidence="1 2">
    <name type="scientific">Sediminibacillus albus</name>
    <dbReference type="NCBI Taxonomy" id="407036"/>
    <lineage>
        <taxon>Bacteria</taxon>
        <taxon>Bacillati</taxon>
        <taxon>Bacillota</taxon>
        <taxon>Bacilli</taxon>
        <taxon>Bacillales</taxon>
        <taxon>Bacillaceae</taxon>
        <taxon>Sediminibacillus</taxon>
    </lineage>
</organism>
<dbReference type="Pfam" id="PF07997">
    <property type="entry name" value="DUF1694"/>
    <property type="match status" value="1"/>
</dbReference>
<dbReference type="PIRSF" id="PIRSF034303">
    <property type="entry name" value="DUF1694"/>
    <property type="match status" value="1"/>
</dbReference>
<dbReference type="OrthoDB" id="95278at2"/>
<dbReference type="SUPFAM" id="SSF160515">
    <property type="entry name" value="YueI-like"/>
    <property type="match status" value="1"/>
</dbReference>
<proteinExistence type="predicted"/>